<gene>
    <name evidence="2" type="primary">rps2</name>
</gene>
<dbReference type="InterPro" id="IPR005706">
    <property type="entry name" value="Ribosomal_uS2_bac/mit/plastid"/>
</dbReference>
<dbReference type="GO" id="GO:0003735">
    <property type="term" value="F:structural constituent of ribosome"/>
    <property type="evidence" value="ECO:0007669"/>
    <property type="project" value="InterPro"/>
</dbReference>
<dbReference type="GO" id="GO:0006412">
    <property type="term" value="P:translation"/>
    <property type="evidence" value="ECO:0007669"/>
    <property type="project" value="InterPro"/>
</dbReference>
<dbReference type="InterPro" id="IPR001865">
    <property type="entry name" value="Ribosomal_uS2"/>
</dbReference>
<dbReference type="PANTHER" id="PTHR12534:SF0">
    <property type="entry name" value="SMALL RIBOSOMAL SUBUNIT PROTEIN US2M"/>
    <property type="match status" value="1"/>
</dbReference>
<reference evidence="2" key="1">
    <citation type="submission" date="2018-11" db="EMBL/GenBank/DDBJ databases">
        <title>Characterization of the complete mitochondrial genome of oleaginous microalga Eustigmatos cf. polyphem strain CAUP H4302 by next-generation sequencing and phylogenetic analysis of Eustigmatophyceae.</title>
        <authorList>
            <person name="Huang L.D."/>
            <person name="Gao B.Y."/>
            <person name="Zhang C.W."/>
        </authorList>
    </citation>
    <scope>NUCLEOTIDE SEQUENCE</scope>
    <source>
        <strain evidence="2">CAUP H4302</strain>
    </source>
</reference>
<name>A0A5J6Y340_9STRA</name>
<protein>
    <submittedName>
        <fullName evidence="2">40S ribosomal protein S2</fullName>
    </submittedName>
</protein>
<keyword evidence="2" id="KW-0496">Mitochondrion</keyword>
<comment type="similarity">
    <text evidence="1">Belongs to the universal ribosomal protein uS2 family.</text>
</comment>
<dbReference type="AlphaFoldDB" id="A0A5J6Y340"/>
<proteinExistence type="inferred from homology"/>
<dbReference type="InterPro" id="IPR023591">
    <property type="entry name" value="Ribosomal_uS2_flav_dom_sf"/>
</dbReference>
<organism evidence="2">
    <name type="scientific">Vischeria cf. polyphem</name>
    <dbReference type="NCBI Taxonomy" id="1132302"/>
    <lineage>
        <taxon>Eukaryota</taxon>
        <taxon>Sar</taxon>
        <taxon>Stramenopiles</taxon>
        <taxon>Ochrophyta</taxon>
        <taxon>Eustigmatophyceae</taxon>
        <taxon>Eustigmatales</taxon>
        <taxon>Chlorobotryaceae</taxon>
        <taxon>Vischeria</taxon>
    </lineage>
</organism>
<dbReference type="GO" id="GO:0005763">
    <property type="term" value="C:mitochondrial small ribosomal subunit"/>
    <property type="evidence" value="ECO:0007669"/>
    <property type="project" value="TreeGrafter"/>
</dbReference>
<dbReference type="Gene3D" id="3.40.50.10490">
    <property type="entry name" value="Glucose-6-phosphate isomerase like protein, domain 1"/>
    <property type="match status" value="1"/>
</dbReference>
<dbReference type="PANTHER" id="PTHR12534">
    <property type="entry name" value="30S RIBOSOMAL PROTEIN S2 PROKARYOTIC AND ORGANELLAR"/>
    <property type="match status" value="1"/>
</dbReference>
<dbReference type="EMBL" id="MK170182">
    <property type="protein sequence ID" value="QFO87210.1"/>
    <property type="molecule type" value="Genomic_DNA"/>
</dbReference>
<evidence type="ECO:0000313" key="2">
    <source>
        <dbReference type="EMBL" id="QFO87210.1"/>
    </source>
</evidence>
<geneLocation type="mitochondrion" evidence="2"/>
<evidence type="ECO:0000256" key="1">
    <source>
        <dbReference type="ARBA" id="ARBA00006242"/>
    </source>
</evidence>
<keyword evidence="2" id="KW-0689">Ribosomal protein</keyword>
<dbReference type="SUPFAM" id="SSF52313">
    <property type="entry name" value="Ribosomal protein S2"/>
    <property type="match status" value="1"/>
</dbReference>
<accession>A0A5J6Y340</accession>
<sequence>MKHYRYKEQMLAGSKKYIFFNIFYAYNLLYGKYKVYPSGKFLVKFLDNINRHSILNLNISYTFFKFSAQFLKKILMEKKKILFIGVPKGLQLSFNLLCKKYKHYMLDVKPEGFFTNYTSYSKKNFLFFDEKPSVIIHLSLGKNYTCLQEILKLNIPIMAFVNGESFRSVISFPLPANVNSLTGGLFIYNFFVFMFELDQIGFKVFDKVNENQNSKLDKNFKIKSKAKIFSKF</sequence>
<keyword evidence="2" id="KW-0687">Ribonucleoprotein</keyword>
<dbReference type="Pfam" id="PF00318">
    <property type="entry name" value="Ribosomal_S2"/>
    <property type="match status" value="1"/>
</dbReference>